<evidence type="ECO:0000256" key="1">
    <source>
        <dbReference type="SAM" id="SignalP"/>
    </source>
</evidence>
<keyword evidence="3" id="KW-1185">Reference proteome</keyword>
<dbReference type="AlphaFoldDB" id="A0ABD3HTB1"/>
<accession>A0ABD3HTB1</accession>
<dbReference type="NCBIfam" id="NF040521">
    <property type="entry name" value="C45_proenzyme"/>
    <property type="match status" value="1"/>
</dbReference>
<dbReference type="InterPro" id="IPR047803">
    <property type="entry name" value="DCD1A/B-like"/>
</dbReference>
<feature type="signal peptide" evidence="1">
    <location>
        <begin position="1"/>
        <end position="26"/>
    </location>
</feature>
<feature type="chain" id="PRO_5044862961" evidence="1">
    <location>
        <begin position="27"/>
        <end position="464"/>
    </location>
</feature>
<evidence type="ECO:0000313" key="2">
    <source>
        <dbReference type="EMBL" id="KAL3694171.1"/>
    </source>
</evidence>
<sequence length="464" mass="51659">MDSCRRLVWMVCWLNLASLSLQGGSGSERGQCPGQGWTGQIFEENPRLVATDRSGERFEIGNPPNDSLSVLHIRGSPFELGRAHGTLLRSEIQTMYIRLFKHMEDQVIVALHLSALPDILGRSIARFIINAALDATYLLTIKDTPSRFIDEMIGLAQGAQVEYNDVVRIQMIPELLQASCSMLGSWGPATSASSNPGEGGGNGCGLYQLRALDWDLDAPIFDYQTIIYYHPADGNSFAIFTWAGFIGCVTGYSGRLGISEKVWLNHTGSSSRVGMPWHFLLRDVLQQTDNIDDAMRLMATTPRTCSILLGIGSRKDSKFVLVGFSSDTLDLYDDRNFTLITSSTPANESHQFPGVIYVDKYVQPSEDKCMPSVVQSCYGKLDEFTLLDMVAKQQTGALHTALYDFFSNNVLFSWAAKRLVMYVTLFQLRLTWVTTTAFKRTSFEGFLGCEEKILNDAERNSSKF</sequence>
<protein>
    <submittedName>
        <fullName evidence="2">Uncharacterized protein</fullName>
    </submittedName>
</protein>
<dbReference type="PANTHER" id="PTHR35190:SF2">
    <property type="entry name" value="PROTEIN DCD1B"/>
    <property type="match status" value="1"/>
</dbReference>
<reference evidence="2 3" key="1">
    <citation type="submission" date="2024-09" db="EMBL/GenBank/DDBJ databases">
        <title>Chromosome-scale assembly of Riccia sorocarpa.</title>
        <authorList>
            <person name="Paukszto L."/>
        </authorList>
    </citation>
    <scope>NUCLEOTIDE SEQUENCE [LARGE SCALE GENOMIC DNA]</scope>
    <source>
        <strain evidence="2">LP-2024</strain>
        <tissue evidence="2">Aerial parts of the thallus</tissue>
    </source>
</reference>
<gene>
    <name evidence="2" type="ORF">R1sor_007822</name>
</gene>
<name>A0ABD3HTB1_9MARC</name>
<dbReference type="Gene3D" id="3.60.60.10">
    <property type="entry name" value="Penicillin V Acylase, Chain A"/>
    <property type="match status" value="1"/>
</dbReference>
<comment type="caution">
    <text evidence="2">The sequence shown here is derived from an EMBL/GenBank/DDBJ whole genome shotgun (WGS) entry which is preliminary data.</text>
</comment>
<dbReference type="EMBL" id="JBJQOH010000003">
    <property type="protein sequence ID" value="KAL3694171.1"/>
    <property type="molecule type" value="Genomic_DNA"/>
</dbReference>
<evidence type="ECO:0000313" key="3">
    <source>
        <dbReference type="Proteomes" id="UP001633002"/>
    </source>
</evidence>
<organism evidence="2 3">
    <name type="scientific">Riccia sorocarpa</name>
    <dbReference type="NCBI Taxonomy" id="122646"/>
    <lineage>
        <taxon>Eukaryota</taxon>
        <taxon>Viridiplantae</taxon>
        <taxon>Streptophyta</taxon>
        <taxon>Embryophyta</taxon>
        <taxon>Marchantiophyta</taxon>
        <taxon>Marchantiopsida</taxon>
        <taxon>Marchantiidae</taxon>
        <taxon>Marchantiales</taxon>
        <taxon>Ricciaceae</taxon>
        <taxon>Riccia</taxon>
    </lineage>
</organism>
<dbReference type="PANTHER" id="PTHR35190">
    <property type="entry name" value="PROTEIN DCD1B"/>
    <property type="match status" value="1"/>
</dbReference>
<dbReference type="Proteomes" id="UP001633002">
    <property type="component" value="Unassembled WGS sequence"/>
</dbReference>
<dbReference type="InterPro" id="IPR047794">
    <property type="entry name" value="C45_proenzyme-like"/>
</dbReference>
<keyword evidence="1" id="KW-0732">Signal</keyword>
<proteinExistence type="predicted"/>